<sequence length="39" mass="4062">MMMTAYGPFTPENCAVGAMLAGPGPSTISFEDDDALRVP</sequence>
<proteinExistence type="predicted"/>
<reference evidence="1" key="1">
    <citation type="submission" date="2015-02" db="EMBL/GenBank/DDBJ databases">
        <authorList>
            <person name="Chooi Y.-H."/>
        </authorList>
    </citation>
    <scope>NUCLEOTIDE SEQUENCE [LARGE SCALE GENOMIC DNA]</scope>
    <source>
        <strain evidence="1">LAMA 915</strain>
    </source>
</reference>
<evidence type="ECO:0000313" key="1">
    <source>
        <dbReference type="EMBL" id="KNH02631.1"/>
    </source>
</evidence>
<dbReference type="EMBL" id="JYNE01000022">
    <property type="protein sequence ID" value="KNH02631.1"/>
    <property type="molecule type" value="Genomic_DNA"/>
</dbReference>
<name>A0A0L1KFF8_9SPHN</name>
<dbReference type="AlphaFoldDB" id="A0A0L1KFF8"/>
<dbReference type="Proteomes" id="UP000037446">
    <property type="component" value="Unassembled WGS sequence"/>
</dbReference>
<evidence type="ECO:0000313" key="2">
    <source>
        <dbReference type="Proteomes" id="UP000037446"/>
    </source>
</evidence>
<accession>A0A0L1KFF8</accession>
<comment type="caution">
    <text evidence="1">The sequence shown here is derived from an EMBL/GenBank/DDBJ whole genome shotgun (WGS) entry which is preliminary data.</text>
</comment>
<dbReference type="PATRIC" id="fig|1306953.7.peg.418"/>
<organism evidence="1 2">
    <name type="scientific">Qipengyuania citrea LAMA 915</name>
    <dbReference type="NCBI Taxonomy" id="1306953"/>
    <lineage>
        <taxon>Bacteria</taxon>
        <taxon>Pseudomonadati</taxon>
        <taxon>Pseudomonadota</taxon>
        <taxon>Alphaproteobacteria</taxon>
        <taxon>Sphingomonadales</taxon>
        <taxon>Erythrobacteraceae</taxon>
        <taxon>Qipengyuania</taxon>
    </lineage>
</organism>
<gene>
    <name evidence="1" type="ORF">J121_415</name>
</gene>
<protein>
    <submittedName>
        <fullName evidence="1">Uncharacterized protein</fullName>
    </submittedName>
</protein>